<dbReference type="Gene3D" id="1.10.3210.10">
    <property type="entry name" value="Hypothetical protein af1432"/>
    <property type="match status" value="1"/>
</dbReference>
<dbReference type="GO" id="GO:0008832">
    <property type="term" value="F:dGTPase activity"/>
    <property type="evidence" value="ECO:0007669"/>
    <property type="project" value="TreeGrafter"/>
</dbReference>
<dbReference type="PANTHER" id="PTHR11373">
    <property type="entry name" value="DEOXYNUCLEOSIDE TRIPHOSPHATE TRIPHOSPHOHYDROLASE"/>
    <property type="match status" value="1"/>
</dbReference>
<reference evidence="2 3" key="1">
    <citation type="submission" date="2016-11" db="EMBL/GenBank/DDBJ databases">
        <authorList>
            <person name="Jaros S."/>
            <person name="Januszkiewicz K."/>
            <person name="Wedrychowicz H."/>
        </authorList>
    </citation>
    <scope>NUCLEOTIDE SEQUENCE [LARGE SCALE GENOMIC DNA]</scope>
    <source>
        <strain evidence="2 3">DSM 21758</strain>
    </source>
</reference>
<feature type="domain" description="HD/PDEase" evidence="1">
    <location>
        <begin position="45"/>
        <end position="160"/>
    </location>
</feature>
<dbReference type="InterPro" id="IPR006674">
    <property type="entry name" value="HD_domain"/>
</dbReference>
<dbReference type="AlphaFoldDB" id="A0A1M6QXG1"/>
<dbReference type="Pfam" id="PF01966">
    <property type="entry name" value="HD"/>
    <property type="match status" value="1"/>
</dbReference>
<dbReference type="CDD" id="cd00077">
    <property type="entry name" value="HDc"/>
    <property type="match status" value="1"/>
</dbReference>
<dbReference type="STRING" id="1121302.SAMN02745163_03486"/>
<organism evidence="2 3">
    <name type="scientific">Clostridium cavendishii DSM 21758</name>
    <dbReference type="NCBI Taxonomy" id="1121302"/>
    <lineage>
        <taxon>Bacteria</taxon>
        <taxon>Bacillati</taxon>
        <taxon>Bacillota</taxon>
        <taxon>Clostridia</taxon>
        <taxon>Eubacteriales</taxon>
        <taxon>Clostridiaceae</taxon>
        <taxon>Clostridium</taxon>
    </lineage>
</organism>
<dbReference type="PANTHER" id="PTHR11373:SF41">
    <property type="entry name" value="METAL-DEPENDENT PHOSPHOHYDROLASE"/>
    <property type="match status" value="1"/>
</dbReference>
<gene>
    <name evidence="2" type="ORF">SAMN02745163_03486</name>
</gene>
<sequence length="326" mass="37659">MKINDLVYGEFFIEPLLENLINTPELQRLKNIHQGGASYLVNSKWNVTRYEHSIGTMLLIKLLGGSLEEQIAGLLHDISHTAFSHVVDFALNNKAEDYHENIFINVIENSAIPKILENHGYNHKEILYNESKWTILEKSAPALCADRIDYTLRDMLNYGTISNEEVKEFLPYLKVVNGEIVITSIEKAEWFTQVYYKEVIDFFMHPLNAYAYNKLSEAIKIALELNEITLTDLSKDDSYVLSQLKNSNFKDIKSLMNDLNYNVKVVEDSNNYQIHQKNKVRIIDPNIFIDNCLYKSSEKSKLIKILNKKALEKSKKGVYVNVLKTK</sequence>
<evidence type="ECO:0000313" key="2">
    <source>
        <dbReference type="EMBL" id="SHK24885.1"/>
    </source>
</evidence>
<evidence type="ECO:0000259" key="1">
    <source>
        <dbReference type="SMART" id="SM00471"/>
    </source>
</evidence>
<dbReference type="InterPro" id="IPR003607">
    <property type="entry name" value="HD/PDEase_dom"/>
</dbReference>
<dbReference type="Proteomes" id="UP000184310">
    <property type="component" value="Unassembled WGS sequence"/>
</dbReference>
<dbReference type="FunFam" id="1.10.3210.10:FF:000026">
    <property type="entry name" value="Metal-dependent phosphohydrolase"/>
    <property type="match status" value="1"/>
</dbReference>
<proteinExistence type="predicted"/>
<dbReference type="RefSeq" id="WP_072990879.1">
    <property type="nucleotide sequence ID" value="NZ_FQZB01000015.1"/>
</dbReference>
<dbReference type="EMBL" id="FQZB01000015">
    <property type="protein sequence ID" value="SHK24885.1"/>
    <property type="molecule type" value="Genomic_DNA"/>
</dbReference>
<dbReference type="InterPro" id="IPR050135">
    <property type="entry name" value="dGTPase-like"/>
</dbReference>
<dbReference type="OrthoDB" id="9814017at2"/>
<dbReference type="SMART" id="SM00471">
    <property type="entry name" value="HDc"/>
    <property type="match status" value="1"/>
</dbReference>
<name>A0A1M6QXG1_9CLOT</name>
<dbReference type="SUPFAM" id="SSF109604">
    <property type="entry name" value="HD-domain/PDEase-like"/>
    <property type="match status" value="1"/>
</dbReference>
<keyword evidence="3" id="KW-1185">Reference proteome</keyword>
<accession>A0A1M6QXG1</accession>
<evidence type="ECO:0000313" key="3">
    <source>
        <dbReference type="Proteomes" id="UP000184310"/>
    </source>
</evidence>
<dbReference type="GO" id="GO:0006203">
    <property type="term" value="P:dGTP catabolic process"/>
    <property type="evidence" value="ECO:0007669"/>
    <property type="project" value="TreeGrafter"/>
</dbReference>
<protein>
    <recommendedName>
        <fullName evidence="1">HD/PDEase domain-containing protein</fullName>
    </recommendedName>
</protein>